<dbReference type="AlphaFoldDB" id="A0A6J5HW41"/>
<dbReference type="EMBL" id="CP054569">
    <property type="protein sequence ID" value="QKQ47104.1"/>
    <property type="molecule type" value="Genomic_DNA"/>
</dbReference>
<evidence type="ECO:0000313" key="1">
    <source>
        <dbReference type="EMBL" id="QKQ47104.1"/>
    </source>
</evidence>
<gene>
    <name evidence="1" type="ORF">FOC81_10520</name>
</gene>
<name>A0A6J5HW41_ACHDE</name>
<sequence>MSVLALGGCADLSAVGRDMMSKPYDAPTARAEAARVDPSPLRDLFPDMTPPVRAQEKGTYLRYWTAFNWSLAFSSRLSIAAAPMCWGGLYEFNGSGETTLMRYSMELDRGKAKWEVPQVNWVAPYAAKVDGSRAGDVWLSKEVIARLPADDKLAAHQARLASLDEKRFGGVLRDGEYAIAEKRGLDLRICRFSVHIVEDQIGFPALVRHRSDITGVPSSTMVYERVFEVFPRDEELQWFFAQEYASGIVFVNFGGSERRDLRKRFSAAVDGAVARMARADNIDPDRVEDKVFRRSAYPYYLAVYIGHNAGLDIDDYLASLRIDDAQMLVKVDPKAVEYRERLLRHWWDELRAQHAAGTLVKPDPLASAAALERL</sequence>
<organism evidence="1 2">
    <name type="scientific">Achromobacter denitrificans</name>
    <name type="common">Alcaligenes denitrificans</name>
    <dbReference type="NCBI Taxonomy" id="32002"/>
    <lineage>
        <taxon>Bacteria</taxon>
        <taxon>Pseudomonadati</taxon>
        <taxon>Pseudomonadota</taxon>
        <taxon>Betaproteobacteria</taxon>
        <taxon>Burkholderiales</taxon>
        <taxon>Alcaligenaceae</taxon>
        <taxon>Achromobacter</taxon>
    </lineage>
</organism>
<dbReference type="RefSeq" id="WP_062680162.1">
    <property type="nucleotide sequence ID" value="NZ_BLWG01000633.1"/>
</dbReference>
<accession>A0A6J5HW41</accession>
<protein>
    <submittedName>
        <fullName evidence="1">Uncharacterized protein</fullName>
    </submittedName>
</protein>
<reference evidence="1 2" key="1">
    <citation type="submission" date="2020-05" db="EMBL/GenBank/DDBJ databases">
        <title>FDA dAtabase for Regulatory Grade micrObial Sequences (FDA-ARGOS): Supporting development and validation of Infectious Disease Dx tests.</title>
        <authorList>
            <person name="Sproer C."/>
            <person name="Gronow S."/>
            <person name="Severitt S."/>
            <person name="Schroder I."/>
            <person name="Tallon L."/>
            <person name="Sadzewicz L."/>
            <person name="Zhao X."/>
            <person name="Vavikolanu K."/>
            <person name="Mehta A."/>
            <person name="Aluvathingal J."/>
            <person name="Nadendla S."/>
            <person name="Myers T."/>
            <person name="Yan Y."/>
            <person name="Sichtig H."/>
        </authorList>
    </citation>
    <scope>NUCLEOTIDE SEQUENCE [LARGE SCALE GENOMIC DNA]</scope>
    <source>
        <strain evidence="1 2">FDAARGOS_787</strain>
    </source>
</reference>
<proteinExistence type="predicted"/>
<dbReference type="GeneID" id="92846032"/>
<dbReference type="Proteomes" id="UP000509782">
    <property type="component" value="Chromosome"/>
</dbReference>
<evidence type="ECO:0000313" key="2">
    <source>
        <dbReference type="Proteomes" id="UP000509782"/>
    </source>
</evidence>